<keyword evidence="8" id="KW-0732">Signal</keyword>
<keyword evidence="7" id="KW-0812">Transmembrane</keyword>
<dbReference type="PROSITE" id="PS50109">
    <property type="entry name" value="HIS_KIN"/>
    <property type="match status" value="1"/>
</dbReference>
<dbReference type="PRINTS" id="PR00344">
    <property type="entry name" value="BCTRLSENSOR"/>
</dbReference>
<comment type="catalytic activity">
    <reaction evidence="1">
        <text>ATP + protein L-histidine = ADP + protein N-phospho-L-histidine.</text>
        <dbReference type="EC" id="2.7.13.3"/>
    </reaction>
</comment>
<dbReference type="AlphaFoldDB" id="A0A2T7UHW5"/>
<evidence type="ECO:0000313" key="10">
    <source>
        <dbReference type="EMBL" id="PVE44286.1"/>
    </source>
</evidence>
<accession>A0A2T7UHW5</accession>
<dbReference type="InterPro" id="IPR004358">
    <property type="entry name" value="Sig_transdc_His_kin-like_C"/>
</dbReference>
<dbReference type="Pfam" id="PF02518">
    <property type="entry name" value="HATPase_c"/>
    <property type="match status" value="1"/>
</dbReference>
<evidence type="ECO:0000313" key="11">
    <source>
        <dbReference type="Proteomes" id="UP000037507"/>
    </source>
</evidence>
<dbReference type="InterPro" id="IPR050736">
    <property type="entry name" value="Sensor_HK_Regulatory"/>
</dbReference>
<feature type="transmembrane region" description="Helical" evidence="7">
    <location>
        <begin position="279"/>
        <end position="300"/>
    </location>
</feature>
<evidence type="ECO:0000256" key="7">
    <source>
        <dbReference type="SAM" id="Phobius"/>
    </source>
</evidence>
<dbReference type="Pfam" id="PF07696">
    <property type="entry name" value="7TMR-DISMED2"/>
    <property type="match status" value="1"/>
</dbReference>
<evidence type="ECO:0000256" key="6">
    <source>
        <dbReference type="ARBA" id="ARBA00023012"/>
    </source>
</evidence>
<feature type="transmembrane region" description="Helical" evidence="7">
    <location>
        <begin position="246"/>
        <end position="267"/>
    </location>
</feature>
<dbReference type="PANTHER" id="PTHR43711">
    <property type="entry name" value="TWO-COMPONENT HISTIDINE KINASE"/>
    <property type="match status" value="1"/>
</dbReference>
<dbReference type="InterPro" id="IPR036890">
    <property type="entry name" value="HATPase_C_sf"/>
</dbReference>
<dbReference type="PANTHER" id="PTHR43711:SF1">
    <property type="entry name" value="HISTIDINE KINASE 1"/>
    <property type="match status" value="1"/>
</dbReference>
<dbReference type="InterPro" id="IPR036097">
    <property type="entry name" value="HisK_dim/P_sf"/>
</dbReference>
<keyword evidence="11" id="KW-1185">Reference proteome</keyword>
<protein>
    <recommendedName>
        <fullName evidence="2">histidine kinase</fullName>
        <ecNumber evidence="2">2.7.13.3</ecNumber>
    </recommendedName>
</protein>
<dbReference type="Pfam" id="PF07695">
    <property type="entry name" value="7TMR-DISM_7TM"/>
    <property type="match status" value="1"/>
</dbReference>
<dbReference type="EC" id="2.7.13.3" evidence="2"/>
<dbReference type="RefSeq" id="WP_053176066.1">
    <property type="nucleotide sequence ID" value="NZ_LFYT02000002.1"/>
</dbReference>
<feature type="transmembrane region" description="Helical" evidence="7">
    <location>
        <begin position="339"/>
        <end position="360"/>
    </location>
</feature>
<name>A0A2T7UHW5_9BURK</name>
<dbReference type="SMART" id="SM00387">
    <property type="entry name" value="HATPase_c"/>
    <property type="match status" value="1"/>
</dbReference>
<dbReference type="Gene3D" id="3.30.565.10">
    <property type="entry name" value="Histidine kinase-like ATPase, C-terminal domain"/>
    <property type="match status" value="1"/>
</dbReference>
<feature type="signal peptide" evidence="8">
    <location>
        <begin position="1"/>
        <end position="23"/>
    </location>
</feature>
<keyword evidence="6" id="KW-0902">Two-component regulatory system</keyword>
<dbReference type="InterPro" id="IPR005467">
    <property type="entry name" value="His_kinase_dom"/>
</dbReference>
<dbReference type="SUPFAM" id="SSF55874">
    <property type="entry name" value="ATPase domain of HSP90 chaperone/DNA topoisomerase II/histidine kinase"/>
    <property type="match status" value="1"/>
</dbReference>
<keyword evidence="3" id="KW-0597">Phosphoprotein</keyword>
<reference evidence="10" key="1">
    <citation type="submission" date="2017-04" db="EMBL/GenBank/DDBJ databases">
        <title>Unexpected and diverse lifestyles within the genus Limnohabitans.</title>
        <authorList>
            <person name="Kasalicky V."/>
            <person name="Mehrshad M."/>
            <person name="Andrei S.-A."/>
            <person name="Salcher M."/>
            <person name="Kratochvilova H."/>
            <person name="Simek K."/>
            <person name="Ghai R."/>
        </authorList>
    </citation>
    <scope>NUCLEOTIDE SEQUENCE [LARGE SCALE GENOMIC DNA]</scope>
    <source>
        <strain evidence="10">II-D5</strain>
    </source>
</reference>
<dbReference type="STRING" id="1293045.H663_18255"/>
<evidence type="ECO:0000256" key="3">
    <source>
        <dbReference type="ARBA" id="ARBA00022553"/>
    </source>
</evidence>
<keyword evidence="7" id="KW-1133">Transmembrane helix</keyword>
<dbReference type="InterPro" id="IPR011622">
    <property type="entry name" value="7TMR_DISM_rcpt_extracell_dom2"/>
</dbReference>
<gene>
    <name evidence="10" type="ORF">H663_002215</name>
</gene>
<dbReference type="SMART" id="SM00388">
    <property type="entry name" value="HisKA"/>
    <property type="match status" value="1"/>
</dbReference>
<dbReference type="CDD" id="cd00075">
    <property type="entry name" value="HATPase"/>
    <property type="match status" value="1"/>
</dbReference>
<dbReference type="Gene3D" id="2.60.40.2380">
    <property type="match status" value="1"/>
</dbReference>
<dbReference type="InterPro" id="IPR011623">
    <property type="entry name" value="7TMR_DISM_rcpt_extracell_dom1"/>
</dbReference>
<dbReference type="Gene3D" id="1.10.287.130">
    <property type="match status" value="1"/>
</dbReference>
<evidence type="ECO:0000256" key="4">
    <source>
        <dbReference type="ARBA" id="ARBA00022679"/>
    </source>
</evidence>
<dbReference type="OrthoDB" id="8807260at2"/>
<sequence>MKNLIPNLIFLGLALFGSINSSAAATLDLGTTQIKPMDSVQFMEDPSGQIQYSDLDRADIASRFQPWLVERGDMNFGYSNSAYWLKIKLKRAAQAPARWLLEIPFLLLDEIDFYAPGQAVLHLGTTRPASNAPYFHRFHLMPLDLSTEEQTFVLRVRTSHSTTIPLQVWQPDAFGNQSQKQFILQALYFGGLIALLIYNLFLAVSLRDARFLFYSLFVSHIGMGMLAGNGLGHLFVWREWNAFEPIAQSFFLSLATGFGLLFSNRFLQMRRETSKMARFNEWAAAVFFGIAAWLLASLWLDLDRQSVVVIFSLVCIPAGLTVLTMAWRAWRHGYKAARFFLLAWGVLWIGAFVAVLRGFGWLPTNGYTSYSLQISSAAEMLLLALSLADLIHTERQERENAQAMALSSHQRMLESLRLSEERLEIAVQQRTRELEQSLNNEKQTLTQYVRFGALISHEFRNPLGIVESQISLMRKEADLGTLNVTKRLDVIASATQRLLSMFEKWLRSDRLNKSLQDFRLQPIPLAAWLRELIDSQMSYHANHQLTLHMATDPGEIWGDDNLLEIALINLIDNACNYSKQGSQIHIDVRSQASMIGIAVTDHGCGIAAEHQTSIFEDYFRIAPEGRVRGMGLGLAFVRRIVDMHQGQLDLVSNIGVGSCFCIWLPSQPKTAAQT</sequence>
<dbReference type="InterPro" id="IPR003594">
    <property type="entry name" value="HATPase_dom"/>
</dbReference>
<keyword evidence="4" id="KW-0808">Transferase</keyword>
<keyword evidence="5" id="KW-0418">Kinase</keyword>
<organism evidence="10 11">
    <name type="scientific">Limnohabitans planktonicus II-D5</name>
    <dbReference type="NCBI Taxonomy" id="1293045"/>
    <lineage>
        <taxon>Bacteria</taxon>
        <taxon>Pseudomonadati</taxon>
        <taxon>Pseudomonadota</taxon>
        <taxon>Betaproteobacteria</taxon>
        <taxon>Burkholderiales</taxon>
        <taxon>Comamonadaceae</taxon>
        <taxon>Limnohabitans</taxon>
    </lineage>
</organism>
<dbReference type="EMBL" id="LFYT02000002">
    <property type="protein sequence ID" value="PVE44286.1"/>
    <property type="molecule type" value="Genomic_DNA"/>
</dbReference>
<dbReference type="Proteomes" id="UP000037507">
    <property type="component" value="Unassembled WGS sequence"/>
</dbReference>
<evidence type="ECO:0000259" key="9">
    <source>
        <dbReference type="PROSITE" id="PS50109"/>
    </source>
</evidence>
<evidence type="ECO:0000256" key="5">
    <source>
        <dbReference type="ARBA" id="ARBA00022777"/>
    </source>
</evidence>
<feature type="transmembrane region" description="Helical" evidence="7">
    <location>
        <begin position="182"/>
        <end position="204"/>
    </location>
</feature>
<feature type="domain" description="Histidine kinase" evidence="9">
    <location>
        <begin position="454"/>
        <end position="668"/>
    </location>
</feature>
<feature type="transmembrane region" description="Helical" evidence="7">
    <location>
        <begin position="211"/>
        <end position="234"/>
    </location>
</feature>
<keyword evidence="7" id="KW-0472">Membrane</keyword>
<evidence type="ECO:0000256" key="8">
    <source>
        <dbReference type="SAM" id="SignalP"/>
    </source>
</evidence>
<proteinExistence type="predicted"/>
<dbReference type="GO" id="GO:0000155">
    <property type="term" value="F:phosphorelay sensor kinase activity"/>
    <property type="evidence" value="ECO:0007669"/>
    <property type="project" value="InterPro"/>
</dbReference>
<dbReference type="CDD" id="cd00082">
    <property type="entry name" value="HisKA"/>
    <property type="match status" value="1"/>
</dbReference>
<feature type="transmembrane region" description="Helical" evidence="7">
    <location>
        <begin position="306"/>
        <end position="327"/>
    </location>
</feature>
<dbReference type="SUPFAM" id="SSF47384">
    <property type="entry name" value="Homodimeric domain of signal transducing histidine kinase"/>
    <property type="match status" value="1"/>
</dbReference>
<evidence type="ECO:0000256" key="1">
    <source>
        <dbReference type="ARBA" id="ARBA00000085"/>
    </source>
</evidence>
<comment type="caution">
    <text evidence="10">The sequence shown here is derived from an EMBL/GenBank/DDBJ whole genome shotgun (WGS) entry which is preliminary data.</text>
</comment>
<feature type="chain" id="PRO_5015543904" description="histidine kinase" evidence="8">
    <location>
        <begin position="24"/>
        <end position="674"/>
    </location>
</feature>
<evidence type="ECO:0000256" key="2">
    <source>
        <dbReference type="ARBA" id="ARBA00012438"/>
    </source>
</evidence>
<dbReference type="InterPro" id="IPR003661">
    <property type="entry name" value="HisK_dim/P_dom"/>
</dbReference>